<reference evidence="1" key="1">
    <citation type="submission" date="2021-03" db="EMBL/GenBank/DDBJ databases">
        <authorList>
            <person name="Tagirdzhanova G."/>
        </authorList>
    </citation>
    <scope>NUCLEOTIDE SEQUENCE</scope>
</reference>
<organism evidence="1 2">
    <name type="scientific">Alectoria fallacina</name>
    <dbReference type="NCBI Taxonomy" id="1903189"/>
    <lineage>
        <taxon>Eukaryota</taxon>
        <taxon>Fungi</taxon>
        <taxon>Dikarya</taxon>
        <taxon>Ascomycota</taxon>
        <taxon>Pezizomycotina</taxon>
        <taxon>Lecanoromycetes</taxon>
        <taxon>OSLEUM clade</taxon>
        <taxon>Lecanoromycetidae</taxon>
        <taxon>Lecanorales</taxon>
        <taxon>Lecanorineae</taxon>
        <taxon>Parmeliaceae</taxon>
        <taxon>Alectoria</taxon>
    </lineage>
</organism>
<dbReference type="Proteomes" id="UP000664203">
    <property type="component" value="Unassembled WGS sequence"/>
</dbReference>
<gene>
    <name evidence="1" type="ORF">ALECFALPRED_002575</name>
</gene>
<dbReference type="AlphaFoldDB" id="A0A8H3FN04"/>
<sequence length="88" mass="9816">MPDEEERVGEGEGSKLEFELELEPAEEEGLAWPNTVEEAVVAGLVSLVREIGEKSEVRSRIEPAQFRMAGRTRKSSMVDSAPMLKERV</sequence>
<keyword evidence="2" id="KW-1185">Reference proteome</keyword>
<protein>
    <submittedName>
        <fullName evidence="1">Uncharacterized protein</fullName>
    </submittedName>
</protein>
<dbReference type="EMBL" id="CAJPDR010000179">
    <property type="protein sequence ID" value="CAF9923961.1"/>
    <property type="molecule type" value="Genomic_DNA"/>
</dbReference>
<evidence type="ECO:0000313" key="2">
    <source>
        <dbReference type="Proteomes" id="UP000664203"/>
    </source>
</evidence>
<comment type="caution">
    <text evidence="1">The sequence shown here is derived from an EMBL/GenBank/DDBJ whole genome shotgun (WGS) entry which is preliminary data.</text>
</comment>
<name>A0A8H3FN04_9LECA</name>
<evidence type="ECO:0000313" key="1">
    <source>
        <dbReference type="EMBL" id="CAF9923961.1"/>
    </source>
</evidence>
<accession>A0A8H3FN04</accession>
<proteinExistence type="predicted"/>